<dbReference type="EMBL" id="MKHE01000027">
    <property type="protein sequence ID" value="OWK01815.1"/>
    <property type="molecule type" value="Genomic_DNA"/>
</dbReference>
<name>A0A212C773_CEREH</name>
<dbReference type="Pfam" id="PF15906">
    <property type="entry name" value="zf-NOSIP"/>
    <property type="match status" value="1"/>
</dbReference>
<keyword evidence="3" id="KW-1185">Reference proteome</keyword>
<evidence type="ECO:0000313" key="3">
    <source>
        <dbReference type="Proteomes" id="UP000242450"/>
    </source>
</evidence>
<accession>A0A212C773</accession>
<organism evidence="2 3">
    <name type="scientific">Cervus elaphus hippelaphus</name>
    <name type="common">European red deer</name>
    <dbReference type="NCBI Taxonomy" id="46360"/>
    <lineage>
        <taxon>Eukaryota</taxon>
        <taxon>Metazoa</taxon>
        <taxon>Chordata</taxon>
        <taxon>Craniata</taxon>
        <taxon>Vertebrata</taxon>
        <taxon>Euteleostomi</taxon>
        <taxon>Mammalia</taxon>
        <taxon>Eutheria</taxon>
        <taxon>Laurasiatheria</taxon>
        <taxon>Artiodactyla</taxon>
        <taxon>Ruminantia</taxon>
        <taxon>Pecora</taxon>
        <taxon>Cervidae</taxon>
        <taxon>Cervinae</taxon>
        <taxon>Cervus</taxon>
    </lineage>
</organism>
<proteinExistence type="predicted"/>
<protein>
    <recommendedName>
        <fullName evidence="1">Nitric oxide synthase-interacting protein zinc-finger domain-containing protein</fullName>
    </recommendedName>
</protein>
<dbReference type="AlphaFoldDB" id="A0A212C773"/>
<feature type="domain" description="Nitric oxide synthase-interacting protein zinc-finger" evidence="1">
    <location>
        <begin position="27"/>
        <end position="75"/>
    </location>
</feature>
<dbReference type="InterPro" id="IPR031790">
    <property type="entry name" value="Znf-NOSIP"/>
</dbReference>
<evidence type="ECO:0000259" key="1">
    <source>
        <dbReference type="Pfam" id="PF15906"/>
    </source>
</evidence>
<gene>
    <name evidence="2" type="ORF">Celaphus_00017799</name>
</gene>
<evidence type="ECO:0000313" key="2">
    <source>
        <dbReference type="EMBL" id="OWK01815.1"/>
    </source>
</evidence>
<comment type="caution">
    <text evidence="2">The sequence shown here is derived from an EMBL/GenBank/DDBJ whole genome shotgun (WGS) entry which is preliminary data.</text>
</comment>
<sequence length="77" mass="8652">MTWVNTMTHLKKPGRKKEWIMRKMQLQGAGHTYHEEKDTVASGYGTQNIGLGWDTVRDCNCSCSQQPCPDLNITAPG</sequence>
<dbReference type="Proteomes" id="UP000242450">
    <property type="component" value="Chromosome 27"/>
</dbReference>
<dbReference type="OrthoDB" id="116827at2759"/>
<reference evidence="2 3" key="1">
    <citation type="journal article" date="2018" name="Mol. Genet. Genomics">
        <title>The red deer Cervus elaphus genome CerEla1.0: sequencing, annotating, genes, and chromosomes.</title>
        <authorList>
            <person name="Bana N.A."/>
            <person name="Nyiri A."/>
            <person name="Nagy J."/>
            <person name="Frank K."/>
            <person name="Nagy T."/>
            <person name="Steger V."/>
            <person name="Schiller M."/>
            <person name="Lakatos P."/>
            <person name="Sugar L."/>
            <person name="Horn P."/>
            <person name="Barta E."/>
            <person name="Orosz L."/>
        </authorList>
    </citation>
    <scope>NUCLEOTIDE SEQUENCE [LARGE SCALE GENOMIC DNA]</scope>
    <source>
        <strain evidence="2">Hungarian</strain>
    </source>
</reference>